<evidence type="ECO:0000313" key="3">
    <source>
        <dbReference type="Proteomes" id="UP000635606"/>
    </source>
</evidence>
<name>A0A8J4A651_9ACTN</name>
<sequence>MVVVRPVDRGVRPGAGGTLTVSRGPVAVRRFLESTLEGLDVREPSRADRCSVHRDGSVLHLVGDIDIGNWSMLRERVAAEIGAGVRTLDLTAVRYFGAAGVRVVLDARPSGGTLTVRCAPAVYRVMRISDLLDEEGLVVTDAAVERGGE</sequence>
<protein>
    <recommendedName>
        <fullName evidence="1">STAS domain-containing protein</fullName>
    </recommendedName>
</protein>
<dbReference type="EMBL" id="BOPH01000118">
    <property type="protein sequence ID" value="GIJ73536.1"/>
    <property type="molecule type" value="Genomic_DNA"/>
</dbReference>
<feature type="domain" description="STAS" evidence="1">
    <location>
        <begin position="58"/>
        <end position="107"/>
    </location>
</feature>
<dbReference type="Pfam" id="PF13466">
    <property type="entry name" value="STAS_2"/>
    <property type="match status" value="1"/>
</dbReference>
<dbReference type="SUPFAM" id="SSF52091">
    <property type="entry name" value="SpoIIaa-like"/>
    <property type="match status" value="1"/>
</dbReference>
<dbReference type="Gene3D" id="3.30.750.24">
    <property type="entry name" value="STAS domain"/>
    <property type="match status" value="1"/>
</dbReference>
<evidence type="ECO:0000259" key="1">
    <source>
        <dbReference type="PROSITE" id="PS50801"/>
    </source>
</evidence>
<gene>
    <name evidence="2" type="ORF">Voc01_084530</name>
</gene>
<evidence type="ECO:0000313" key="2">
    <source>
        <dbReference type="EMBL" id="GIJ73536.1"/>
    </source>
</evidence>
<keyword evidence="3" id="KW-1185">Reference proteome</keyword>
<dbReference type="InterPro" id="IPR036513">
    <property type="entry name" value="STAS_dom_sf"/>
</dbReference>
<dbReference type="InterPro" id="IPR058548">
    <property type="entry name" value="MlaB-like_STAS"/>
</dbReference>
<reference evidence="2" key="1">
    <citation type="submission" date="2021-01" db="EMBL/GenBank/DDBJ databases">
        <title>Whole genome shotgun sequence of Virgisporangium ochraceum NBRC 16418.</title>
        <authorList>
            <person name="Komaki H."/>
            <person name="Tamura T."/>
        </authorList>
    </citation>
    <scope>NUCLEOTIDE SEQUENCE</scope>
    <source>
        <strain evidence="2">NBRC 16418</strain>
    </source>
</reference>
<organism evidence="2 3">
    <name type="scientific">Virgisporangium ochraceum</name>
    <dbReference type="NCBI Taxonomy" id="65505"/>
    <lineage>
        <taxon>Bacteria</taxon>
        <taxon>Bacillati</taxon>
        <taxon>Actinomycetota</taxon>
        <taxon>Actinomycetes</taxon>
        <taxon>Micromonosporales</taxon>
        <taxon>Micromonosporaceae</taxon>
        <taxon>Virgisporangium</taxon>
    </lineage>
</organism>
<dbReference type="CDD" id="cd07043">
    <property type="entry name" value="STAS_anti-anti-sigma_factors"/>
    <property type="match status" value="1"/>
</dbReference>
<dbReference type="InterPro" id="IPR002645">
    <property type="entry name" value="STAS_dom"/>
</dbReference>
<dbReference type="PROSITE" id="PS50801">
    <property type="entry name" value="STAS"/>
    <property type="match status" value="1"/>
</dbReference>
<dbReference type="AlphaFoldDB" id="A0A8J4A651"/>
<dbReference type="Proteomes" id="UP000635606">
    <property type="component" value="Unassembled WGS sequence"/>
</dbReference>
<accession>A0A8J4A651</accession>
<comment type="caution">
    <text evidence="2">The sequence shown here is derived from an EMBL/GenBank/DDBJ whole genome shotgun (WGS) entry which is preliminary data.</text>
</comment>
<proteinExistence type="predicted"/>